<evidence type="ECO:0000259" key="2">
    <source>
        <dbReference type="Pfam" id="PF13038"/>
    </source>
</evidence>
<feature type="transmembrane region" description="Helical" evidence="1">
    <location>
        <begin position="5"/>
        <end position="23"/>
    </location>
</feature>
<accession>A0A2P8G3D2</accession>
<name>A0A2P8G3D2_9BACL</name>
<sequence length="113" mass="12796">MKKTLIGIAVVQILIFVTIFFRSENLSLLSYINNSFIYGGIIVFLGLWTFVIRTGVFDIFTMSMRKVFKAKSTIEDDEMRPPSELLSFSSAPFLIIGSVTLLLMGLMLVIYEL</sequence>
<feature type="transmembrane region" description="Helical" evidence="1">
    <location>
        <begin position="85"/>
        <end position="111"/>
    </location>
</feature>
<feature type="transmembrane region" description="Helical" evidence="1">
    <location>
        <begin position="35"/>
        <end position="64"/>
    </location>
</feature>
<dbReference type="EMBL" id="PYAT01000016">
    <property type="protein sequence ID" value="PSL28395.1"/>
    <property type="molecule type" value="Genomic_DNA"/>
</dbReference>
<keyword evidence="4" id="KW-1185">Reference proteome</keyword>
<dbReference type="OrthoDB" id="2989943at2"/>
<evidence type="ECO:0000313" key="4">
    <source>
        <dbReference type="Proteomes" id="UP000242682"/>
    </source>
</evidence>
<gene>
    <name evidence="3" type="ORF">B0H99_11640</name>
</gene>
<dbReference type="AlphaFoldDB" id="A0A2P8G3D2"/>
<evidence type="ECO:0000313" key="3">
    <source>
        <dbReference type="EMBL" id="PSL28395.1"/>
    </source>
</evidence>
<dbReference type="Pfam" id="PF13038">
    <property type="entry name" value="DUF3899"/>
    <property type="match status" value="1"/>
</dbReference>
<protein>
    <submittedName>
        <fullName evidence="3">Uncharacterized protein DUF3899</fullName>
    </submittedName>
</protein>
<organism evidence="3 4">
    <name type="scientific">Planomicrobium soli</name>
    <dbReference type="NCBI Taxonomy" id="1176648"/>
    <lineage>
        <taxon>Bacteria</taxon>
        <taxon>Bacillati</taxon>
        <taxon>Bacillota</taxon>
        <taxon>Bacilli</taxon>
        <taxon>Bacillales</taxon>
        <taxon>Caryophanaceae</taxon>
        <taxon>Planomicrobium</taxon>
    </lineage>
</organism>
<evidence type="ECO:0000256" key="1">
    <source>
        <dbReference type="SAM" id="Phobius"/>
    </source>
</evidence>
<feature type="domain" description="DUF3899" evidence="2">
    <location>
        <begin position="32"/>
        <end position="104"/>
    </location>
</feature>
<keyword evidence="1" id="KW-0812">Transmembrane</keyword>
<keyword evidence="1" id="KW-1133">Transmembrane helix</keyword>
<dbReference type="Proteomes" id="UP000242682">
    <property type="component" value="Unassembled WGS sequence"/>
</dbReference>
<proteinExistence type="predicted"/>
<keyword evidence="1" id="KW-0472">Membrane</keyword>
<comment type="caution">
    <text evidence="3">The sequence shown here is derived from an EMBL/GenBank/DDBJ whole genome shotgun (WGS) entry which is preliminary data.</text>
</comment>
<dbReference type="RefSeq" id="WP_106534610.1">
    <property type="nucleotide sequence ID" value="NZ_PYAT01000016.1"/>
</dbReference>
<dbReference type="InterPro" id="IPR025007">
    <property type="entry name" value="DUF3899"/>
</dbReference>
<reference evidence="3 4" key="1">
    <citation type="submission" date="2018-03" db="EMBL/GenBank/DDBJ databases">
        <title>Genomic Encyclopedia of Type Strains, Phase III (KMG-III): the genomes of soil and plant-associated and newly described type strains.</title>
        <authorList>
            <person name="Whitman W."/>
        </authorList>
    </citation>
    <scope>NUCLEOTIDE SEQUENCE [LARGE SCALE GENOMIC DNA]</scope>
    <source>
        <strain evidence="3 4">CGMCC 1.12259</strain>
    </source>
</reference>